<proteinExistence type="predicted"/>
<evidence type="ECO:0000256" key="2">
    <source>
        <dbReference type="ARBA" id="ARBA00023128"/>
    </source>
</evidence>
<dbReference type="AlphaFoldDB" id="A0A4S4L028"/>
<organism evidence="3 4">
    <name type="scientific">Phellinidium pouzarii</name>
    <dbReference type="NCBI Taxonomy" id="167371"/>
    <lineage>
        <taxon>Eukaryota</taxon>
        <taxon>Fungi</taxon>
        <taxon>Dikarya</taxon>
        <taxon>Basidiomycota</taxon>
        <taxon>Agaricomycotina</taxon>
        <taxon>Agaricomycetes</taxon>
        <taxon>Hymenochaetales</taxon>
        <taxon>Hymenochaetaceae</taxon>
        <taxon>Phellinidium</taxon>
    </lineage>
</organism>
<comment type="caution">
    <text evidence="3">The sequence shown here is derived from an EMBL/GenBank/DDBJ whole genome shotgun (WGS) entry which is preliminary data.</text>
</comment>
<reference evidence="3 4" key="1">
    <citation type="submission" date="2019-02" db="EMBL/GenBank/DDBJ databases">
        <title>Genome sequencing of the rare red list fungi Phellinidium pouzarii.</title>
        <authorList>
            <person name="Buettner E."/>
            <person name="Kellner H."/>
        </authorList>
    </citation>
    <scope>NUCLEOTIDE SEQUENCE [LARGE SCALE GENOMIC DNA]</scope>
    <source>
        <strain evidence="3 4">DSM 108285</strain>
    </source>
</reference>
<evidence type="ECO:0000313" key="4">
    <source>
        <dbReference type="Proteomes" id="UP000308199"/>
    </source>
</evidence>
<dbReference type="PANTHER" id="PTHR28133:SF1">
    <property type="entry name" value="REQUIRED FOR RESPIRATORY GROWTH PROTEIN 7, MITOCHONDRIAL"/>
    <property type="match status" value="1"/>
</dbReference>
<dbReference type="InterPro" id="IPR018828">
    <property type="entry name" value="RRG7"/>
</dbReference>
<dbReference type="GO" id="GO:0005739">
    <property type="term" value="C:mitochondrion"/>
    <property type="evidence" value="ECO:0007669"/>
    <property type="project" value="UniProtKB-SubCell"/>
</dbReference>
<gene>
    <name evidence="3" type="ORF">EW145_g5475</name>
</gene>
<dbReference type="PANTHER" id="PTHR28133">
    <property type="entry name" value="REQUIRED FOR RESPIRATORY GROWTH PROTEIN 7, MITOCHONDRIAL"/>
    <property type="match status" value="1"/>
</dbReference>
<dbReference type="OrthoDB" id="20734at2759"/>
<keyword evidence="2" id="KW-0496">Mitochondrion</keyword>
<sequence>MSLRRIGGKDDGGIDLCGWWWLPPLSSSSSSLPSPSGMRDDLTVIATNEEGVTRRRVRVIAQCKAERKKLGPNYVREMEGVLHRHLHMPKDTDTQQLVVPTVALLVSESAFTKSTVLRALSSPLPFMLLHLPRVVSDASDVDSNGESDTGTLDSFGSAIWNPALGGQRGILAGDIDLRWELSGSVGGSRRPSLWWRGTRLESWVPPYER</sequence>
<comment type="subcellular location">
    <subcellularLocation>
        <location evidence="1">Mitochondrion</location>
    </subcellularLocation>
</comment>
<accession>A0A4S4L028</accession>
<dbReference type="Proteomes" id="UP000308199">
    <property type="component" value="Unassembled WGS sequence"/>
</dbReference>
<dbReference type="EMBL" id="SGPK01000337">
    <property type="protein sequence ID" value="THH04505.1"/>
    <property type="molecule type" value="Genomic_DNA"/>
</dbReference>
<evidence type="ECO:0000313" key="3">
    <source>
        <dbReference type="EMBL" id="THH04505.1"/>
    </source>
</evidence>
<evidence type="ECO:0008006" key="5">
    <source>
        <dbReference type="Google" id="ProtNLM"/>
    </source>
</evidence>
<dbReference type="Pfam" id="PF10356">
    <property type="entry name" value="RRG7"/>
    <property type="match status" value="1"/>
</dbReference>
<protein>
    <recommendedName>
        <fullName evidence="5">Restriction endonuclease type IV Mrr domain-containing protein</fullName>
    </recommendedName>
</protein>
<keyword evidence="4" id="KW-1185">Reference proteome</keyword>
<name>A0A4S4L028_9AGAM</name>
<evidence type="ECO:0000256" key="1">
    <source>
        <dbReference type="ARBA" id="ARBA00004173"/>
    </source>
</evidence>